<dbReference type="Proteomes" id="UP001172386">
    <property type="component" value="Unassembled WGS sequence"/>
</dbReference>
<sequence>MAQPLDQTTQPRCLDQCYQSTLCQIDKAFEKILDDEDFPHAIVEKTFTWLENLSDFLTTWAVDVEVGKSSLPKLNDTVVGQPLRKLFGTIEEELRDSKNLLVAFESATGVSDPSGDTETALTISLGCAADVASVSEALVQLQHLVNPIRDILASKHSTGPDSLLRAEIDKVFLHYQSQQSSENQRQRALPASDLVHRMNAAPGQKVVPRELPSSRDLSTAAPPGHLSAIVSPPSIAQQHRTEEHNSEGRTLQFREPDDITSRRDAPTRRAVQRTQPPLPPHLRSTGVQLRRSLYDTVVRSELRGDDSDLGEELRTYAYQYRNRARPIGNIYGSLHVMENARAIRGNAPEESYPTLRRHVYGNLNIADQELLMEGDVTDETIPDFLLGGNLSSFRRNQQPSAQQDQNISPTEGQPDLPENPEVDQ</sequence>
<proteinExistence type="predicted"/>
<name>A0ACC2ZQR9_9EURO</name>
<keyword evidence="2" id="KW-1185">Reference proteome</keyword>
<organism evidence="1 2">
    <name type="scientific">Neophaeococcomyces mojaviensis</name>
    <dbReference type="NCBI Taxonomy" id="3383035"/>
    <lineage>
        <taxon>Eukaryota</taxon>
        <taxon>Fungi</taxon>
        <taxon>Dikarya</taxon>
        <taxon>Ascomycota</taxon>
        <taxon>Pezizomycotina</taxon>
        <taxon>Eurotiomycetes</taxon>
        <taxon>Chaetothyriomycetidae</taxon>
        <taxon>Chaetothyriales</taxon>
        <taxon>Chaetothyriales incertae sedis</taxon>
        <taxon>Neophaeococcomyces</taxon>
    </lineage>
</organism>
<comment type="caution">
    <text evidence="1">The sequence shown here is derived from an EMBL/GenBank/DDBJ whole genome shotgun (WGS) entry which is preliminary data.</text>
</comment>
<reference evidence="1" key="1">
    <citation type="submission" date="2022-10" db="EMBL/GenBank/DDBJ databases">
        <title>Culturing micro-colonial fungi from biological soil crusts in the Mojave desert and describing Neophaeococcomyces mojavensis, and introducing the new genera and species Taxawa tesnikishii.</title>
        <authorList>
            <person name="Kurbessoian T."/>
            <person name="Stajich J.E."/>
        </authorList>
    </citation>
    <scope>NUCLEOTIDE SEQUENCE</scope>
    <source>
        <strain evidence="1">JES_112</strain>
    </source>
</reference>
<dbReference type="EMBL" id="JAPDRQ010000408">
    <property type="protein sequence ID" value="KAJ9649952.1"/>
    <property type="molecule type" value="Genomic_DNA"/>
</dbReference>
<gene>
    <name evidence="1" type="ORF">H2198_010722</name>
</gene>
<accession>A0ACC2ZQR9</accession>
<protein>
    <submittedName>
        <fullName evidence="1">Uncharacterized protein</fullName>
    </submittedName>
</protein>
<evidence type="ECO:0000313" key="2">
    <source>
        <dbReference type="Proteomes" id="UP001172386"/>
    </source>
</evidence>
<evidence type="ECO:0000313" key="1">
    <source>
        <dbReference type="EMBL" id="KAJ9649952.1"/>
    </source>
</evidence>